<sequence>ETLELKPSLNDNVDFKNSWDNFLENIKNKITANKSTALASGNNGDSTLRHRHSASNQQRADVDRHDVDELSNSELKQRVKTRLRLSIDAISAFIRNQCMQQKLKLQQLSRKQFVAISMIAIIF</sequence>
<feature type="non-terminal residue" evidence="2">
    <location>
        <position position="1"/>
    </location>
</feature>
<dbReference type="AlphaFoldDB" id="A0A9N9J9P4"/>
<comment type="caution">
    <text evidence="2">The sequence shown here is derived from an EMBL/GenBank/DDBJ whole genome shotgun (WGS) entry which is preliminary data.</text>
</comment>
<feature type="region of interest" description="Disordered" evidence="1">
    <location>
        <begin position="36"/>
        <end position="68"/>
    </location>
</feature>
<keyword evidence="3" id="KW-1185">Reference proteome</keyword>
<feature type="compositionally biased region" description="Polar residues" evidence="1">
    <location>
        <begin position="36"/>
        <end position="46"/>
    </location>
</feature>
<evidence type="ECO:0000256" key="1">
    <source>
        <dbReference type="SAM" id="MobiDB-lite"/>
    </source>
</evidence>
<accession>A0A9N9J9P4</accession>
<dbReference type="Proteomes" id="UP000789508">
    <property type="component" value="Unassembled WGS sequence"/>
</dbReference>
<dbReference type="EMBL" id="CAJVPS010051933">
    <property type="protein sequence ID" value="CAG8770253.1"/>
    <property type="molecule type" value="Genomic_DNA"/>
</dbReference>
<feature type="non-terminal residue" evidence="2">
    <location>
        <position position="123"/>
    </location>
</feature>
<evidence type="ECO:0000313" key="2">
    <source>
        <dbReference type="EMBL" id="CAG8770253.1"/>
    </source>
</evidence>
<protein>
    <submittedName>
        <fullName evidence="2">8902_t:CDS:1</fullName>
    </submittedName>
</protein>
<evidence type="ECO:0000313" key="3">
    <source>
        <dbReference type="Proteomes" id="UP000789508"/>
    </source>
</evidence>
<name>A0A9N9J9P4_9GLOM</name>
<reference evidence="2" key="1">
    <citation type="submission" date="2021-06" db="EMBL/GenBank/DDBJ databases">
        <authorList>
            <person name="Kallberg Y."/>
            <person name="Tangrot J."/>
            <person name="Rosling A."/>
        </authorList>
    </citation>
    <scope>NUCLEOTIDE SEQUENCE</scope>
    <source>
        <strain evidence="2">FL130A</strain>
    </source>
</reference>
<proteinExistence type="predicted"/>
<organism evidence="2 3">
    <name type="scientific">Ambispora leptoticha</name>
    <dbReference type="NCBI Taxonomy" id="144679"/>
    <lineage>
        <taxon>Eukaryota</taxon>
        <taxon>Fungi</taxon>
        <taxon>Fungi incertae sedis</taxon>
        <taxon>Mucoromycota</taxon>
        <taxon>Glomeromycotina</taxon>
        <taxon>Glomeromycetes</taxon>
        <taxon>Archaeosporales</taxon>
        <taxon>Ambisporaceae</taxon>
        <taxon>Ambispora</taxon>
    </lineage>
</organism>
<gene>
    <name evidence="2" type="ORF">ALEPTO_LOCUS14109</name>
</gene>